<dbReference type="SMART" id="SM00317">
    <property type="entry name" value="SET"/>
    <property type="match status" value="1"/>
</dbReference>
<evidence type="ECO:0000259" key="12">
    <source>
        <dbReference type="PROSITE" id="PS50280"/>
    </source>
</evidence>
<dbReference type="InterPro" id="IPR016197">
    <property type="entry name" value="Chromo-like_dom_sf"/>
</dbReference>
<feature type="domain" description="Chromo" evidence="11">
    <location>
        <begin position="453"/>
        <end position="512"/>
    </location>
</feature>
<evidence type="ECO:0000313" key="15">
    <source>
        <dbReference type="RefSeq" id="XP_028968671.1"/>
    </source>
</evidence>
<evidence type="ECO:0000313" key="14">
    <source>
        <dbReference type="Proteomes" id="UP000694867"/>
    </source>
</evidence>
<dbReference type="Pfam" id="PF05033">
    <property type="entry name" value="Pre-SET"/>
    <property type="match status" value="1"/>
</dbReference>
<evidence type="ECO:0000259" key="11">
    <source>
        <dbReference type="PROSITE" id="PS50013"/>
    </source>
</evidence>
<evidence type="ECO:0000256" key="3">
    <source>
        <dbReference type="ARBA" id="ARBA00022603"/>
    </source>
</evidence>
<dbReference type="InterPro" id="IPR050973">
    <property type="entry name" value="H3K9_Histone-Lys_N-MTase"/>
</dbReference>
<dbReference type="Gene3D" id="3.30.70.580">
    <property type="entry name" value="Pseudouridine synthase I, catalytic domain, N-terminal subdomain"/>
    <property type="match status" value="1"/>
</dbReference>
<evidence type="ECO:0000256" key="7">
    <source>
        <dbReference type="ARBA" id="ARBA00022833"/>
    </source>
</evidence>
<dbReference type="Pfam" id="PF00385">
    <property type="entry name" value="Chromo"/>
    <property type="match status" value="1"/>
</dbReference>
<dbReference type="Proteomes" id="UP000694867">
    <property type="component" value="Unplaced"/>
</dbReference>
<dbReference type="InterPro" id="IPR020094">
    <property type="entry name" value="TruA/RsuA/RluB/E/F_N"/>
</dbReference>
<keyword evidence="5" id="KW-0949">S-adenosyl-L-methionine</keyword>
<dbReference type="KEGG" id="goe:100898484"/>
<evidence type="ECO:0000256" key="9">
    <source>
        <dbReference type="ARBA" id="ARBA00023328"/>
    </source>
</evidence>
<dbReference type="Gene3D" id="3.30.70.660">
    <property type="entry name" value="Pseudouridine synthase I, catalytic domain, C-terminal subdomain"/>
    <property type="match status" value="1"/>
</dbReference>
<evidence type="ECO:0000256" key="4">
    <source>
        <dbReference type="ARBA" id="ARBA00022679"/>
    </source>
</evidence>
<dbReference type="GO" id="GO:0009982">
    <property type="term" value="F:pseudouridine synthase activity"/>
    <property type="evidence" value="ECO:0007669"/>
    <property type="project" value="InterPro"/>
</dbReference>
<dbReference type="GO" id="GO:0008170">
    <property type="term" value="F:N-methyltransferase activity"/>
    <property type="evidence" value="ECO:0007669"/>
    <property type="project" value="UniProtKB-ARBA"/>
</dbReference>
<name>A0AAJ7WIT9_9ACAR</name>
<dbReference type="PROSITE" id="PS50867">
    <property type="entry name" value="PRE_SET"/>
    <property type="match status" value="1"/>
</dbReference>
<organism evidence="14 15">
    <name type="scientific">Galendromus occidentalis</name>
    <name type="common">western predatory mite</name>
    <dbReference type="NCBI Taxonomy" id="34638"/>
    <lineage>
        <taxon>Eukaryota</taxon>
        <taxon>Metazoa</taxon>
        <taxon>Ecdysozoa</taxon>
        <taxon>Arthropoda</taxon>
        <taxon>Chelicerata</taxon>
        <taxon>Arachnida</taxon>
        <taxon>Acari</taxon>
        <taxon>Parasitiformes</taxon>
        <taxon>Mesostigmata</taxon>
        <taxon>Gamasina</taxon>
        <taxon>Phytoseioidea</taxon>
        <taxon>Phytoseiidae</taxon>
        <taxon>Typhlodrominae</taxon>
        <taxon>Galendromus</taxon>
    </lineage>
</organism>
<keyword evidence="14" id="KW-1185">Reference proteome</keyword>
<evidence type="ECO:0000256" key="5">
    <source>
        <dbReference type="ARBA" id="ARBA00022691"/>
    </source>
</evidence>
<keyword evidence="4" id="KW-0808">Transferase</keyword>
<dbReference type="InterPro" id="IPR000953">
    <property type="entry name" value="Chromo/chromo_shadow_dom"/>
</dbReference>
<dbReference type="CDD" id="cd00024">
    <property type="entry name" value="CD_CSD"/>
    <property type="match status" value="1"/>
</dbReference>
<gene>
    <name evidence="15" type="primary">LOC100898484</name>
</gene>
<dbReference type="AlphaFoldDB" id="A0AAJ7WIT9"/>
<dbReference type="GO" id="GO:0001522">
    <property type="term" value="P:pseudouridine synthesis"/>
    <property type="evidence" value="ECO:0007669"/>
    <property type="project" value="InterPro"/>
</dbReference>
<dbReference type="Pfam" id="PF00856">
    <property type="entry name" value="SET"/>
    <property type="match status" value="1"/>
</dbReference>
<evidence type="ECO:0000256" key="8">
    <source>
        <dbReference type="ARBA" id="ARBA00023235"/>
    </source>
</evidence>
<dbReference type="GO" id="GO:0005634">
    <property type="term" value="C:nucleus"/>
    <property type="evidence" value="ECO:0007669"/>
    <property type="project" value="InterPro"/>
</dbReference>
<dbReference type="SMART" id="SM00468">
    <property type="entry name" value="PreSET"/>
    <property type="match status" value="1"/>
</dbReference>
<dbReference type="PANTHER" id="PTHR46223">
    <property type="entry name" value="HISTONE-LYSINE N-METHYLTRANSFERASE SUV39H"/>
    <property type="match status" value="1"/>
</dbReference>
<keyword evidence="7" id="KW-0862">Zinc</keyword>
<dbReference type="SUPFAM" id="SSF82199">
    <property type="entry name" value="SET domain"/>
    <property type="match status" value="1"/>
</dbReference>
<keyword evidence="9" id="KW-0137">Centromere</keyword>
<dbReference type="SUPFAM" id="SSF55120">
    <property type="entry name" value="Pseudouridine synthase"/>
    <property type="match status" value="1"/>
</dbReference>
<protein>
    <submittedName>
        <fullName evidence="15">Uncharacterized protein LOC100898484</fullName>
    </submittedName>
</protein>
<dbReference type="GO" id="GO:0000775">
    <property type="term" value="C:chromosome, centromeric region"/>
    <property type="evidence" value="ECO:0007669"/>
    <property type="project" value="UniProtKB-SubCell"/>
</dbReference>
<dbReference type="RefSeq" id="XP_028968671.1">
    <property type="nucleotide sequence ID" value="XM_029112838.1"/>
</dbReference>
<dbReference type="PANTHER" id="PTHR46223:SF3">
    <property type="entry name" value="HISTONE-LYSINE N-METHYLTRANSFERASE SET-23"/>
    <property type="match status" value="1"/>
</dbReference>
<evidence type="ECO:0000256" key="1">
    <source>
        <dbReference type="ARBA" id="ARBA00004584"/>
    </source>
</evidence>
<dbReference type="GO" id="GO:0008270">
    <property type="term" value="F:zinc ion binding"/>
    <property type="evidence" value="ECO:0007669"/>
    <property type="project" value="InterPro"/>
</dbReference>
<dbReference type="Pfam" id="PF01416">
    <property type="entry name" value="PseudoU_synth_1"/>
    <property type="match status" value="1"/>
</dbReference>
<dbReference type="PROSITE" id="PS50280">
    <property type="entry name" value="SET"/>
    <property type="match status" value="1"/>
</dbReference>
<dbReference type="SUPFAM" id="SSF54160">
    <property type="entry name" value="Chromo domain-like"/>
    <property type="match status" value="1"/>
</dbReference>
<dbReference type="InterPro" id="IPR020097">
    <property type="entry name" value="PsdUridine_synth_TruA_a/b_dom"/>
</dbReference>
<feature type="domain" description="Pre-SET" evidence="13">
    <location>
        <begin position="648"/>
        <end position="711"/>
    </location>
</feature>
<evidence type="ECO:0000259" key="13">
    <source>
        <dbReference type="PROSITE" id="PS50867"/>
    </source>
</evidence>
<evidence type="ECO:0000256" key="6">
    <source>
        <dbReference type="ARBA" id="ARBA00022723"/>
    </source>
</evidence>
<keyword evidence="6" id="KW-0479">Metal-binding</keyword>
<dbReference type="PROSITE" id="PS50013">
    <property type="entry name" value="CHROMO_2"/>
    <property type="match status" value="1"/>
</dbReference>
<reference evidence="15" key="1">
    <citation type="submission" date="2025-08" db="UniProtKB">
        <authorList>
            <consortium name="RefSeq"/>
        </authorList>
    </citation>
    <scope>IDENTIFICATION</scope>
</reference>
<dbReference type="InterPro" id="IPR007728">
    <property type="entry name" value="Pre-SET_dom"/>
</dbReference>
<dbReference type="GeneID" id="100898484"/>
<dbReference type="GO" id="GO:0042054">
    <property type="term" value="F:histone methyltransferase activity"/>
    <property type="evidence" value="ECO:0007669"/>
    <property type="project" value="InterPro"/>
</dbReference>
<dbReference type="GO" id="GO:0003723">
    <property type="term" value="F:RNA binding"/>
    <property type="evidence" value="ECO:0007669"/>
    <property type="project" value="InterPro"/>
</dbReference>
<comment type="subcellular location">
    <subcellularLocation>
        <location evidence="1">Chromosome</location>
        <location evidence="1">Centromere</location>
    </subcellularLocation>
</comment>
<feature type="region of interest" description="Disordered" evidence="10">
    <location>
        <begin position="411"/>
        <end position="446"/>
    </location>
</feature>
<keyword evidence="8" id="KW-0413">Isomerase</keyword>
<dbReference type="Gene3D" id="2.170.270.10">
    <property type="entry name" value="SET domain"/>
    <property type="match status" value="1"/>
</dbReference>
<dbReference type="InterPro" id="IPR001214">
    <property type="entry name" value="SET_dom"/>
</dbReference>
<feature type="domain" description="SET" evidence="12">
    <location>
        <begin position="714"/>
        <end position="833"/>
    </location>
</feature>
<keyword evidence="3" id="KW-0489">Methyltransferase</keyword>
<dbReference type="GO" id="GO:0032259">
    <property type="term" value="P:methylation"/>
    <property type="evidence" value="ECO:0007669"/>
    <property type="project" value="UniProtKB-KW"/>
</dbReference>
<dbReference type="InterPro" id="IPR023780">
    <property type="entry name" value="Chromo_domain"/>
</dbReference>
<dbReference type="SMART" id="SM00298">
    <property type="entry name" value="CHROMO"/>
    <property type="match status" value="1"/>
</dbReference>
<accession>A0AAJ7WIT9</accession>
<dbReference type="Gene3D" id="2.40.50.40">
    <property type="match status" value="1"/>
</dbReference>
<sequence>MLTSTETTRTARQDTAHLDLTKLSRISPYLMLQELQSDATCVGSPDGSVSYSVIESRKFNIIGLDLQTLDLAERNLSGAGIFRSRPDNSTIQGVLEAAMDRCLRLRLPVKIFPSSRTDRHVHADVNAAHVTLFSYPGHAVGAEMITKVVNSYLKRTNHDIVVRSAIQVPYWFNCRAEALCRTYEYRVGLLKDSTTGNRNRELEPLTQHKRCLLMNREIDVEKVQQACALFEGFHDFVNFQSISTDFRETKRCLEEVTFVPDHNVSHLCDYSESFTWWKFNVIGRSFLYKQVRRLVSAALHVGLGVIPLEEVTQMLKEPHRKSWSSNVGLLHGHALTLKDIEYDPNLFRVDLEAPMWRPPMPYMGRSTESPEAVGSDFLELVRRSMEAQRKLDQLKKRLISFRHGKLASIEEVRKEDPTKPSGGVEPALKKLKKSSTNGSLETPKADWDPDKEYEVEKIRDVHLDDAGEMLVLIKWRNWSSRTNTWEPLTNMTCYEKIIRFLQKNSYDDSYITALMSHYVLKFLYSPLINSRIMSRLLGYDLSFDECTKLASHEKSGLREALRKLDSRTLRENILKNFETETNFVRFIDGREPMCRRLLELHKATRLALPNEAPIYFENLVDTDVPPADFTFIQDYILDRDYVPQSVAIGCSCKECGMDDCQLLHQDCDAQRNYLPDGRLGKWARTRRGPIYECNSACQCPKTCYNRVTQRGRTAEVVVFKTANDRGWGLRTHTPIKAWTFVMEYLGKIVTSEAARNSEPTYQFELDFNVEKEAAFVVDAISSGNASHFINHSCNPNMVVINVWVDDLNPQKPRLAFFACRDIQKHEELTFDYNLKADPSKLKSGMRCRCNEANCRGRM</sequence>
<dbReference type="InterPro" id="IPR020103">
    <property type="entry name" value="PsdUridine_synth_cat_dom_sf"/>
</dbReference>
<keyword evidence="2" id="KW-0158">Chromosome</keyword>
<dbReference type="GO" id="GO:0008757">
    <property type="term" value="F:S-adenosylmethionine-dependent methyltransferase activity"/>
    <property type="evidence" value="ECO:0007669"/>
    <property type="project" value="UniProtKB-ARBA"/>
</dbReference>
<evidence type="ECO:0000256" key="10">
    <source>
        <dbReference type="SAM" id="MobiDB-lite"/>
    </source>
</evidence>
<dbReference type="InterPro" id="IPR020095">
    <property type="entry name" value="PsdUridine_synth_TruA_C"/>
</dbReference>
<proteinExistence type="predicted"/>
<evidence type="ECO:0000256" key="2">
    <source>
        <dbReference type="ARBA" id="ARBA00022454"/>
    </source>
</evidence>
<dbReference type="InterPro" id="IPR046341">
    <property type="entry name" value="SET_dom_sf"/>
</dbReference>